<gene>
    <name evidence="2" type="ORF">FKW44_005369</name>
</gene>
<dbReference type="AlphaFoldDB" id="A0A7T8KBW3"/>
<proteinExistence type="predicted"/>
<protein>
    <submittedName>
        <fullName evidence="2">PiggyBac transposable elementderived protein 4like</fullName>
    </submittedName>
</protein>
<evidence type="ECO:0000313" key="2">
    <source>
        <dbReference type="EMBL" id="QQP53039.1"/>
    </source>
</evidence>
<feature type="non-terminal residue" evidence="2">
    <location>
        <position position="99"/>
    </location>
</feature>
<dbReference type="EMBL" id="CP045892">
    <property type="protein sequence ID" value="QQP53039.1"/>
    <property type="molecule type" value="Genomic_DNA"/>
</dbReference>
<feature type="compositionally biased region" description="Polar residues" evidence="1">
    <location>
        <begin position="58"/>
        <end position="70"/>
    </location>
</feature>
<dbReference type="Proteomes" id="UP000595437">
    <property type="component" value="Chromosome 3"/>
</dbReference>
<evidence type="ECO:0000256" key="1">
    <source>
        <dbReference type="SAM" id="MobiDB-lite"/>
    </source>
</evidence>
<evidence type="ECO:0000313" key="3">
    <source>
        <dbReference type="Proteomes" id="UP000595437"/>
    </source>
</evidence>
<accession>A0A7T8KBW3</accession>
<organism evidence="2 3">
    <name type="scientific">Caligus rogercresseyi</name>
    <name type="common">Sea louse</name>
    <dbReference type="NCBI Taxonomy" id="217165"/>
    <lineage>
        <taxon>Eukaryota</taxon>
        <taxon>Metazoa</taxon>
        <taxon>Ecdysozoa</taxon>
        <taxon>Arthropoda</taxon>
        <taxon>Crustacea</taxon>
        <taxon>Multicrustacea</taxon>
        <taxon>Hexanauplia</taxon>
        <taxon>Copepoda</taxon>
        <taxon>Siphonostomatoida</taxon>
        <taxon>Caligidae</taxon>
        <taxon>Caligus</taxon>
    </lineage>
</organism>
<feature type="compositionally biased region" description="Acidic residues" evidence="1">
    <location>
        <begin position="24"/>
        <end position="34"/>
    </location>
</feature>
<feature type="compositionally biased region" description="Basic and acidic residues" evidence="1">
    <location>
        <begin position="35"/>
        <end position="57"/>
    </location>
</feature>
<keyword evidence="3" id="KW-1185">Reference proteome</keyword>
<feature type="region of interest" description="Disordered" evidence="1">
    <location>
        <begin position="14"/>
        <end position="99"/>
    </location>
</feature>
<name>A0A7T8KBW3_CALRO</name>
<sequence>MSVHDIFGEVFDRMFEDNSGSELEGGDVSEEEDGVEHNPDSNESSLKKNPDEERDTFLSKNGSVTWSSTSYDHHGKHSDHYVIKMTPGQQDMPFLVPTT</sequence>
<reference evidence="3" key="1">
    <citation type="submission" date="2021-01" db="EMBL/GenBank/DDBJ databases">
        <title>Caligus Genome Assembly.</title>
        <authorList>
            <person name="Gallardo-Escarate C."/>
        </authorList>
    </citation>
    <scope>NUCLEOTIDE SEQUENCE [LARGE SCALE GENOMIC DNA]</scope>
</reference>